<evidence type="ECO:0000313" key="6">
    <source>
        <dbReference type="Proteomes" id="UP000501623"/>
    </source>
</evidence>
<dbReference type="PANTHER" id="PTHR43399">
    <property type="entry name" value="SUBTILISIN-RELATED"/>
    <property type="match status" value="1"/>
</dbReference>
<dbReference type="RefSeq" id="WP_171590106.1">
    <property type="nucleotide sequence ID" value="NZ_CP053538.1"/>
</dbReference>
<dbReference type="InterPro" id="IPR036852">
    <property type="entry name" value="Peptidase_S8/S53_dom_sf"/>
</dbReference>
<keyword evidence="3" id="KW-1133">Transmembrane helix</keyword>
<reference evidence="5 6" key="1">
    <citation type="submission" date="2020-05" db="EMBL/GenBank/DDBJ databases">
        <title>Complete genome sequence of Hymenobacter sp. TS19 in Coasted Sand Dune.</title>
        <authorList>
            <person name="Lee J.-H."/>
            <person name="Jung J.-H."/>
            <person name="Jeong S."/>
            <person name="Zhao L."/>
            <person name="Kim M.-K."/>
            <person name="Seo H.-S."/>
            <person name="Lim S."/>
        </authorList>
    </citation>
    <scope>NUCLEOTIDE SEQUENCE [LARGE SCALE GENOMIC DNA]</scope>
    <source>
        <strain evidence="5 6">TS19</strain>
    </source>
</reference>
<dbReference type="InterPro" id="IPR026444">
    <property type="entry name" value="Secre_tail"/>
</dbReference>
<sequence length="879" mass="94727">MSAAQPACRLIPRLRFLCLVIYGVIIGWVPDAALGQTSLPTPPAARLAPGMQAAKAAQTVRVSVTDVAAFRRWLATEQPGATATAEVRYPGLVRVQGASPTALAACQWVQFVDKPNRKPHDERQLSGADFAANKVSPVHSRYPQLTGSGLTVSVKENPLDILDIDFRGRLVNPDPQAVMQSSHSTIMATLIAGGGNSSPNGKGAAWQAKIAQSDYENLLPDDGVLLAQQGVTVQNHSYGVGIENYYGLEAKAYDEQTQQYPTLLHVFSSGNSGNQASTEGPYANLPAVANLTGQFKMAKNALLVGATDALGQVAPLSSRGPAYDGRVKPELVAYGDGGSSESAALVSGISLLVQQAYRNQQGAVPPAALVKAALLNSADDTGRPAVDFEAGYGQADALGAVQTILEKRYAQGSVGQGQEQVIPIVVPAGTHELKVTLVWADPAAAANAPQALLNDLDLVLVSAASKQRWLPWTLSAYPHPDSLKLPARRHPDHLNNAEQITLEVPEAGTYELHVRGYQLAQGPQAFSVAYEYEQGFTWTQPTAARNLTAGRPTVLRWQWAGAPVSARLEYRFVGQSQWQVLSPAVNLAQHYFFWATPDTTAPVQVRLSTSTAAYESDKFFVAKPLELQVGYACPDETLLTWTRVPGATQYQVYTLGATQLEPYRLVTDTVLFLTATEATQRYFAVAPIVQGMVGERGSTPDVTQQTYGCYIRSFIPEQLVSDTVQFQLQLGTTYRLKAVHLERREPDGSFRSVQSVAPALNLVLTDPAPVVGRSEYRARAEAQDGRLYYSALEEAFFVRPTDVLVYPVPVLQGEPLKVVGPEGEPLRVRIYDMLGRLRGEASADGAINSLVLPPLGKGTFLLRISAGNGPEVTRRILVL</sequence>
<dbReference type="AlphaFoldDB" id="A0A6M6BDE9"/>
<dbReference type="KEGG" id="hts:HMJ29_03070"/>
<name>A0A6M6BDE9_9BACT</name>
<dbReference type="Pfam" id="PF00082">
    <property type="entry name" value="Peptidase_S8"/>
    <property type="match status" value="1"/>
</dbReference>
<dbReference type="SUPFAM" id="SSF52743">
    <property type="entry name" value="Subtilisin-like"/>
    <property type="match status" value="1"/>
</dbReference>
<comment type="caution">
    <text evidence="2">Lacks conserved residue(s) required for the propagation of feature annotation.</text>
</comment>
<feature type="transmembrane region" description="Helical" evidence="3">
    <location>
        <begin position="12"/>
        <end position="30"/>
    </location>
</feature>
<dbReference type="EMBL" id="CP053538">
    <property type="protein sequence ID" value="QJX45970.1"/>
    <property type="molecule type" value="Genomic_DNA"/>
</dbReference>
<dbReference type="InterPro" id="IPR008979">
    <property type="entry name" value="Galactose-bd-like_sf"/>
</dbReference>
<dbReference type="InterPro" id="IPR000209">
    <property type="entry name" value="Peptidase_S8/S53_dom"/>
</dbReference>
<dbReference type="Gene3D" id="3.40.50.200">
    <property type="entry name" value="Peptidase S8/S53 domain"/>
    <property type="match status" value="1"/>
</dbReference>
<evidence type="ECO:0000259" key="4">
    <source>
        <dbReference type="Pfam" id="PF00082"/>
    </source>
</evidence>
<feature type="domain" description="Peptidase S8/S53" evidence="4">
    <location>
        <begin position="148"/>
        <end position="393"/>
    </location>
</feature>
<dbReference type="Gene3D" id="2.60.120.380">
    <property type="match status" value="1"/>
</dbReference>
<dbReference type="GO" id="GO:0006508">
    <property type="term" value="P:proteolysis"/>
    <property type="evidence" value="ECO:0007669"/>
    <property type="project" value="InterPro"/>
</dbReference>
<dbReference type="NCBIfam" id="TIGR04183">
    <property type="entry name" value="Por_Secre_tail"/>
    <property type="match status" value="1"/>
</dbReference>
<dbReference type="InterPro" id="IPR034058">
    <property type="entry name" value="TagA/B/C/D_pept_dom"/>
</dbReference>
<proteinExistence type="inferred from homology"/>
<keyword evidence="6" id="KW-1185">Reference proteome</keyword>
<dbReference type="CDD" id="cd04842">
    <property type="entry name" value="Peptidases_S8_Kp43_protease"/>
    <property type="match status" value="1"/>
</dbReference>
<evidence type="ECO:0000256" key="3">
    <source>
        <dbReference type="SAM" id="Phobius"/>
    </source>
</evidence>
<keyword evidence="3" id="KW-0812">Transmembrane</keyword>
<dbReference type="InterPro" id="IPR051048">
    <property type="entry name" value="Peptidase_S8/S53_subtilisin"/>
</dbReference>
<gene>
    <name evidence="5" type="ORF">HMJ29_03070</name>
</gene>
<dbReference type="SUPFAM" id="SSF49785">
    <property type="entry name" value="Galactose-binding domain-like"/>
    <property type="match status" value="1"/>
</dbReference>
<dbReference type="PANTHER" id="PTHR43399:SF4">
    <property type="entry name" value="CELL WALL-ASSOCIATED PROTEASE"/>
    <property type="match status" value="1"/>
</dbReference>
<accession>A0A6M6BDE9</accession>
<dbReference type="Proteomes" id="UP000501623">
    <property type="component" value="Chromosome"/>
</dbReference>
<comment type="similarity">
    <text evidence="1 2">Belongs to the peptidase S8 family.</text>
</comment>
<dbReference type="GO" id="GO:0004252">
    <property type="term" value="F:serine-type endopeptidase activity"/>
    <property type="evidence" value="ECO:0007669"/>
    <property type="project" value="InterPro"/>
</dbReference>
<keyword evidence="3" id="KW-0472">Membrane</keyword>
<dbReference type="PROSITE" id="PS51892">
    <property type="entry name" value="SUBTILASE"/>
    <property type="match status" value="1"/>
</dbReference>
<evidence type="ECO:0000256" key="1">
    <source>
        <dbReference type="ARBA" id="ARBA00011073"/>
    </source>
</evidence>
<evidence type="ECO:0000313" key="5">
    <source>
        <dbReference type="EMBL" id="QJX45970.1"/>
    </source>
</evidence>
<evidence type="ECO:0000256" key="2">
    <source>
        <dbReference type="PROSITE-ProRule" id="PRU01240"/>
    </source>
</evidence>
<protein>
    <submittedName>
        <fullName evidence="5">S8 family serine peptidase</fullName>
    </submittedName>
</protein>
<organism evidence="5 6">
    <name type="scientific">Hymenobacter taeanensis</name>
    <dbReference type="NCBI Taxonomy" id="2735321"/>
    <lineage>
        <taxon>Bacteria</taxon>
        <taxon>Pseudomonadati</taxon>
        <taxon>Bacteroidota</taxon>
        <taxon>Cytophagia</taxon>
        <taxon>Cytophagales</taxon>
        <taxon>Hymenobacteraceae</taxon>
        <taxon>Hymenobacter</taxon>
    </lineage>
</organism>